<dbReference type="RefSeq" id="XP_033537576.1">
    <property type="nucleotide sequence ID" value="XM_033675795.1"/>
</dbReference>
<evidence type="ECO:0000259" key="1">
    <source>
        <dbReference type="Pfam" id="PF06985"/>
    </source>
</evidence>
<dbReference type="Pfam" id="PF06985">
    <property type="entry name" value="HET"/>
    <property type="match status" value="1"/>
</dbReference>
<gene>
    <name evidence="3 5" type="ORF">P152DRAFT_384129</name>
</gene>
<reference evidence="5" key="2">
    <citation type="submission" date="2020-04" db="EMBL/GenBank/DDBJ databases">
        <authorList>
            <consortium name="NCBI Genome Project"/>
        </authorList>
    </citation>
    <scope>NUCLEOTIDE SEQUENCE</scope>
    <source>
        <strain evidence="5">CBS 781.70</strain>
    </source>
</reference>
<proteinExistence type="predicted"/>
<evidence type="ECO:0000259" key="2">
    <source>
        <dbReference type="Pfam" id="PF26640"/>
    </source>
</evidence>
<dbReference type="InterPro" id="IPR010730">
    <property type="entry name" value="HET"/>
</dbReference>
<sequence>MRLLHTHSLEIHFFPASIPAYAILSHTWEQDEVTFQEALCPDGPVKSKLGYEKLQKAADLAAQDGFEYIWIDTCCIDKTSSSELSEAINSMYRWYQKSSVCYAFLSDVQYCASSNTLVQPDIRNSKWFLRGWTLQELIAPSTLVFYSREWKEIGTKSSLRATISQITGIPEPVLLGEKIGNYSVAQRMSWASRRRTTRVEDIAYCLMGIFGITMPMLYGEGTRSFRRLQEEIMRQSDDQSIFAWRR</sequence>
<reference evidence="3 5" key="1">
    <citation type="submission" date="2020-01" db="EMBL/GenBank/DDBJ databases">
        <authorList>
            <consortium name="DOE Joint Genome Institute"/>
            <person name="Haridas S."/>
            <person name="Albert R."/>
            <person name="Binder M."/>
            <person name="Bloem J."/>
            <person name="Labutti K."/>
            <person name="Salamov A."/>
            <person name="Andreopoulos B."/>
            <person name="Baker S.E."/>
            <person name="Barry K."/>
            <person name="Bills G."/>
            <person name="Bluhm B.H."/>
            <person name="Cannon C."/>
            <person name="Castanera R."/>
            <person name="Culley D.E."/>
            <person name="Daum C."/>
            <person name="Ezra D."/>
            <person name="Gonzalez J.B."/>
            <person name="Henrissat B."/>
            <person name="Kuo A."/>
            <person name="Liang C."/>
            <person name="Lipzen A."/>
            <person name="Lutzoni F."/>
            <person name="Magnuson J."/>
            <person name="Mondo S."/>
            <person name="Nolan M."/>
            <person name="Ohm R."/>
            <person name="Pangilinan J."/>
            <person name="Park H.-J."/>
            <person name="Ramirez L."/>
            <person name="Alfaro M."/>
            <person name="Sun H."/>
            <person name="Tritt A."/>
            <person name="Yoshinaga Y."/>
            <person name="Zwiers L.-H."/>
            <person name="Turgeon B.G."/>
            <person name="Goodwin S.B."/>
            <person name="Spatafora J.W."/>
            <person name="Crous P.W."/>
            <person name="Grigoriev I.V."/>
        </authorList>
    </citation>
    <scope>NUCLEOTIDE SEQUENCE</scope>
    <source>
        <strain evidence="3 5">CBS 781.70</strain>
    </source>
</reference>
<dbReference type="Proteomes" id="UP000504638">
    <property type="component" value="Unplaced"/>
</dbReference>
<dbReference type="PANTHER" id="PTHR10622">
    <property type="entry name" value="HET DOMAIN-CONTAINING PROTEIN"/>
    <property type="match status" value="1"/>
</dbReference>
<dbReference type="Pfam" id="PF26640">
    <property type="entry name" value="DUF8212"/>
    <property type="match status" value="1"/>
</dbReference>
<feature type="non-terminal residue" evidence="3">
    <location>
        <position position="246"/>
    </location>
</feature>
<reference evidence="5" key="3">
    <citation type="submission" date="2025-04" db="UniProtKB">
        <authorList>
            <consortium name="RefSeq"/>
        </authorList>
    </citation>
    <scope>IDENTIFICATION</scope>
    <source>
        <strain evidence="5">CBS 781.70</strain>
    </source>
</reference>
<accession>A0A6G1GCX5</accession>
<keyword evidence="4" id="KW-1185">Reference proteome</keyword>
<dbReference type="InterPro" id="IPR058525">
    <property type="entry name" value="DUF8212"/>
</dbReference>
<evidence type="ECO:0000313" key="5">
    <source>
        <dbReference type="RefSeq" id="XP_033537576.1"/>
    </source>
</evidence>
<name>A0A6G1GCX5_9PEZI</name>
<evidence type="ECO:0000313" key="3">
    <source>
        <dbReference type="EMBL" id="KAF1815945.1"/>
    </source>
</evidence>
<dbReference type="GeneID" id="54416365"/>
<dbReference type="EMBL" id="ML975151">
    <property type="protein sequence ID" value="KAF1815945.1"/>
    <property type="molecule type" value="Genomic_DNA"/>
</dbReference>
<evidence type="ECO:0000313" key="4">
    <source>
        <dbReference type="Proteomes" id="UP000504638"/>
    </source>
</evidence>
<dbReference type="AlphaFoldDB" id="A0A6G1GCX5"/>
<dbReference type="PANTHER" id="PTHR10622:SF10">
    <property type="entry name" value="HET DOMAIN-CONTAINING PROTEIN"/>
    <property type="match status" value="1"/>
</dbReference>
<organism evidence="3">
    <name type="scientific">Eremomyces bilateralis CBS 781.70</name>
    <dbReference type="NCBI Taxonomy" id="1392243"/>
    <lineage>
        <taxon>Eukaryota</taxon>
        <taxon>Fungi</taxon>
        <taxon>Dikarya</taxon>
        <taxon>Ascomycota</taxon>
        <taxon>Pezizomycotina</taxon>
        <taxon>Dothideomycetes</taxon>
        <taxon>Dothideomycetes incertae sedis</taxon>
        <taxon>Eremomycetales</taxon>
        <taxon>Eremomycetaceae</taxon>
        <taxon>Eremomyces</taxon>
    </lineage>
</organism>
<feature type="domain" description="Heterokaryon incompatibility" evidence="1">
    <location>
        <begin position="21"/>
        <end position="109"/>
    </location>
</feature>
<protein>
    <submittedName>
        <fullName evidence="3 5">HET-domain-containing protein</fullName>
    </submittedName>
</protein>
<dbReference type="OrthoDB" id="20872at2759"/>
<feature type="domain" description="DUF8212" evidence="2">
    <location>
        <begin position="223"/>
        <end position="245"/>
    </location>
</feature>